<keyword evidence="3" id="KW-0521">NADP</keyword>
<proteinExistence type="inferred from homology"/>
<dbReference type="PROSITE" id="PS51383">
    <property type="entry name" value="YJEF_C_3"/>
    <property type="match status" value="1"/>
</dbReference>
<dbReference type="EMBL" id="BART01024983">
    <property type="protein sequence ID" value="GAG95317.1"/>
    <property type="molecule type" value="Genomic_DNA"/>
</dbReference>
<dbReference type="GO" id="GO:0052855">
    <property type="term" value="F:ADP-dependent NAD(P)H-hydrate dehydratase activity"/>
    <property type="evidence" value="ECO:0007669"/>
    <property type="project" value="TreeGrafter"/>
</dbReference>
<accession>X1CQT3</accession>
<keyword evidence="5" id="KW-0456">Lyase</keyword>
<keyword evidence="1" id="KW-0547">Nucleotide-binding</keyword>
<dbReference type="GO" id="GO:0052856">
    <property type="term" value="F:NAD(P)HX epimerase activity"/>
    <property type="evidence" value="ECO:0007669"/>
    <property type="project" value="TreeGrafter"/>
</dbReference>
<gene>
    <name evidence="7" type="ORF">S01H4_44956</name>
</gene>
<keyword evidence="2" id="KW-0067">ATP-binding</keyword>
<reference evidence="7" key="1">
    <citation type="journal article" date="2014" name="Front. Microbiol.">
        <title>High frequency of phylogenetically diverse reductive dehalogenase-homologous genes in deep subseafloor sedimentary metagenomes.</title>
        <authorList>
            <person name="Kawai M."/>
            <person name="Futagami T."/>
            <person name="Toyoda A."/>
            <person name="Takaki Y."/>
            <person name="Nishi S."/>
            <person name="Hori S."/>
            <person name="Arai W."/>
            <person name="Tsubouchi T."/>
            <person name="Morono Y."/>
            <person name="Uchiyama I."/>
            <person name="Ito T."/>
            <person name="Fujiyama A."/>
            <person name="Inagaki F."/>
            <person name="Takami H."/>
        </authorList>
    </citation>
    <scope>NUCLEOTIDE SEQUENCE</scope>
    <source>
        <strain evidence="7">Expedition CK06-06</strain>
    </source>
</reference>
<dbReference type="PROSITE" id="PS01050">
    <property type="entry name" value="YJEF_C_2"/>
    <property type="match status" value="1"/>
</dbReference>
<dbReference type="CDD" id="cd01171">
    <property type="entry name" value="YXKO-related"/>
    <property type="match status" value="1"/>
</dbReference>
<evidence type="ECO:0000256" key="4">
    <source>
        <dbReference type="ARBA" id="ARBA00023027"/>
    </source>
</evidence>
<evidence type="ECO:0000256" key="5">
    <source>
        <dbReference type="ARBA" id="ARBA00023239"/>
    </source>
</evidence>
<feature type="non-terminal residue" evidence="7">
    <location>
        <position position="1"/>
    </location>
</feature>
<dbReference type="NCBIfam" id="TIGR00196">
    <property type="entry name" value="yjeF_cterm"/>
    <property type="match status" value="1"/>
</dbReference>
<keyword evidence="4" id="KW-0520">NAD</keyword>
<name>X1CQT3_9ZZZZ</name>
<evidence type="ECO:0000259" key="6">
    <source>
        <dbReference type="PROSITE" id="PS51383"/>
    </source>
</evidence>
<dbReference type="PANTHER" id="PTHR12592">
    <property type="entry name" value="ATP-DEPENDENT (S)-NAD(P)H-HYDRATE DEHYDRATASE FAMILY MEMBER"/>
    <property type="match status" value="1"/>
</dbReference>
<protein>
    <recommendedName>
        <fullName evidence="6">YjeF C-terminal domain-containing protein</fullName>
    </recommendedName>
</protein>
<dbReference type="Gene3D" id="3.40.1190.20">
    <property type="match status" value="1"/>
</dbReference>
<dbReference type="InterPro" id="IPR029056">
    <property type="entry name" value="Ribokinase-like"/>
</dbReference>
<dbReference type="AlphaFoldDB" id="X1CQT3"/>
<dbReference type="Pfam" id="PF01256">
    <property type="entry name" value="Carb_kinase"/>
    <property type="match status" value="1"/>
</dbReference>
<sequence length="254" mass="26686">GLIIGGDVGMAGAARMAGEACARVGAGLTTVATRPEHISAIVTARPELMAKGISETDTVNDLQALLNKASVIVLGPGLGQSNWSETLFKHVINTEVPMVVDADGLNLLAKLKDYHGLKKNNWILTPHPGEAARLLACTTAEIEKDRFAAVKQLQQKYDGVIILKGAGTLVCDQTQEIFVCDAGNPGMASGGMGDVLTGIITGLMAQHTPLADAAQLAVILHAKAADLAADEFGERGLLATDLFFYLRKLMNNQS</sequence>
<dbReference type="PANTHER" id="PTHR12592:SF0">
    <property type="entry name" value="ATP-DEPENDENT (S)-NAD(P)H-HYDRATE DEHYDRATASE"/>
    <property type="match status" value="1"/>
</dbReference>
<dbReference type="InterPro" id="IPR017953">
    <property type="entry name" value="Carbohydrate_kinase_pred_CS"/>
</dbReference>
<dbReference type="HAMAP" id="MF_01965">
    <property type="entry name" value="NADHX_dehydratase"/>
    <property type="match status" value="1"/>
</dbReference>
<evidence type="ECO:0000256" key="2">
    <source>
        <dbReference type="ARBA" id="ARBA00022840"/>
    </source>
</evidence>
<dbReference type="GO" id="GO:0005524">
    <property type="term" value="F:ATP binding"/>
    <property type="evidence" value="ECO:0007669"/>
    <property type="project" value="UniProtKB-KW"/>
</dbReference>
<dbReference type="GO" id="GO:0110051">
    <property type="term" value="P:metabolite repair"/>
    <property type="evidence" value="ECO:0007669"/>
    <property type="project" value="TreeGrafter"/>
</dbReference>
<evidence type="ECO:0000256" key="1">
    <source>
        <dbReference type="ARBA" id="ARBA00022741"/>
    </source>
</evidence>
<evidence type="ECO:0000313" key="7">
    <source>
        <dbReference type="EMBL" id="GAG95317.1"/>
    </source>
</evidence>
<organism evidence="7">
    <name type="scientific">marine sediment metagenome</name>
    <dbReference type="NCBI Taxonomy" id="412755"/>
    <lineage>
        <taxon>unclassified sequences</taxon>
        <taxon>metagenomes</taxon>
        <taxon>ecological metagenomes</taxon>
    </lineage>
</organism>
<dbReference type="SUPFAM" id="SSF53613">
    <property type="entry name" value="Ribokinase-like"/>
    <property type="match status" value="1"/>
</dbReference>
<feature type="domain" description="YjeF C-terminal" evidence="6">
    <location>
        <begin position="1"/>
        <end position="253"/>
    </location>
</feature>
<evidence type="ECO:0000256" key="3">
    <source>
        <dbReference type="ARBA" id="ARBA00022857"/>
    </source>
</evidence>
<dbReference type="InterPro" id="IPR000631">
    <property type="entry name" value="CARKD"/>
</dbReference>
<comment type="caution">
    <text evidence="7">The sequence shown here is derived from an EMBL/GenBank/DDBJ whole genome shotgun (WGS) entry which is preliminary data.</text>
</comment>
<dbReference type="FunFam" id="3.40.1190.20:FF:000017">
    <property type="entry name" value="Multifunctional fusion protein"/>
    <property type="match status" value="1"/>
</dbReference>